<sequence length="680" mass="72604">MDSTSPFSPSSTAFDSSASSHHAFDEDMAMDKPVQDFSDLFDFENYDSSASSSHTHSPNTVSPNHTPSPLPSTGVSPFAFDPTYDFDGYDFNPADFTTLEKAPVAAPAPEPVVVKQEPLEFGFDLPAPTPALPLNATTSFDTTQLPLDQQQALQELLANMIKYQSQYGMELPGVISPAANPASPATIQPAMLFGSSVTTAPAQPPAATAPVDQPDAVSGPTPVLPAQPAVPAPQAVAPAEEHDDEPINMVEEHEQGPSRTDRQGSAVSSQYDDLESRIGALVPLPTIFSAGRGKGGKKGGGMSSVVRGDDEEVDDDDSWRPSPEEYKKLSSKEKRQLRNKLSARAFRNRRKDYIGTLESHIKDRDIVIDAIKAELVNSRSENQDLRRELAALKANTMAALHPETAQVKDEGHQSILAALTGTSSSSSQPVRKSVTPQYNPNKDIPSASFGMWGAKGPFGNGGGTICHTTLVDDIVISDNMKPVKSSTPLRSLPDLPRMNMNPHLNEEAPRMPPLSSTANSKDLSTPFSDWSENNAFTLRSMDSYRVQMWSRLAREAASDKAHIAQDVRPKFFVEAAYAQAAQAHISSKLASSVWSAFAGSTGGKIDSDKLAAVVTGKAKLKVVDAQEKDEADLLAAALGGLKLQSGMSRADRTGLGARENPLGAIGSFFRCSGGVCARAA</sequence>
<feature type="coiled-coil region" evidence="3">
    <location>
        <begin position="368"/>
        <end position="395"/>
    </location>
</feature>
<feature type="compositionally biased region" description="Low complexity" evidence="4">
    <location>
        <begin position="48"/>
        <end position="57"/>
    </location>
</feature>
<dbReference type="InterPro" id="IPR004827">
    <property type="entry name" value="bZIP"/>
</dbReference>
<accession>A0AAD9FM77</accession>
<feature type="compositionally biased region" description="Low complexity" evidence="4">
    <location>
        <begin position="1"/>
        <end position="20"/>
    </location>
</feature>
<dbReference type="AlphaFoldDB" id="A0AAD9FM77"/>
<dbReference type="PANTHER" id="PTHR40621">
    <property type="entry name" value="TRANSCRIPTION FACTOR KAPC-RELATED"/>
    <property type="match status" value="1"/>
</dbReference>
<dbReference type="PANTHER" id="PTHR40621:SF10">
    <property type="entry name" value="BZIP DOMAIN-CONTAINING PROTEIN"/>
    <property type="match status" value="1"/>
</dbReference>
<dbReference type="EMBL" id="JAODAN010000010">
    <property type="protein sequence ID" value="KAK1921569.1"/>
    <property type="molecule type" value="Genomic_DNA"/>
</dbReference>
<protein>
    <recommendedName>
        <fullName evidence="5">BZIP domain-containing protein</fullName>
    </recommendedName>
</protein>
<feature type="compositionally biased region" description="Polar residues" evidence="4">
    <location>
        <begin position="428"/>
        <end position="440"/>
    </location>
</feature>
<evidence type="ECO:0000256" key="2">
    <source>
        <dbReference type="ARBA" id="ARBA00023242"/>
    </source>
</evidence>
<dbReference type="InterPro" id="IPR050936">
    <property type="entry name" value="AP-1-like"/>
</dbReference>
<keyword evidence="3" id="KW-0175">Coiled coil</keyword>
<evidence type="ECO:0000256" key="1">
    <source>
        <dbReference type="ARBA" id="ARBA00004123"/>
    </source>
</evidence>
<dbReference type="GO" id="GO:0001228">
    <property type="term" value="F:DNA-binding transcription activator activity, RNA polymerase II-specific"/>
    <property type="evidence" value="ECO:0007669"/>
    <property type="project" value="TreeGrafter"/>
</dbReference>
<dbReference type="Proteomes" id="UP001182556">
    <property type="component" value="Unassembled WGS sequence"/>
</dbReference>
<feature type="region of interest" description="Disordered" evidence="4">
    <location>
        <begin position="1"/>
        <end position="27"/>
    </location>
</feature>
<feature type="compositionally biased region" description="Polar residues" evidence="4">
    <location>
        <begin position="514"/>
        <end position="523"/>
    </location>
</feature>
<comment type="caution">
    <text evidence="6">The sequence shown here is derived from an EMBL/GenBank/DDBJ whole genome shotgun (WGS) entry which is preliminary data.</text>
</comment>
<gene>
    <name evidence="6" type="ORF">DB88DRAFT_442669</name>
</gene>
<feature type="region of interest" description="Disordered" evidence="4">
    <location>
        <begin position="420"/>
        <end position="442"/>
    </location>
</feature>
<dbReference type="SUPFAM" id="SSF57959">
    <property type="entry name" value="Leucine zipper domain"/>
    <property type="match status" value="1"/>
</dbReference>
<organism evidence="6 7">
    <name type="scientific">Papiliotrema laurentii</name>
    <name type="common">Cryptococcus laurentii</name>
    <dbReference type="NCBI Taxonomy" id="5418"/>
    <lineage>
        <taxon>Eukaryota</taxon>
        <taxon>Fungi</taxon>
        <taxon>Dikarya</taxon>
        <taxon>Basidiomycota</taxon>
        <taxon>Agaricomycotina</taxon>
        <taxon>Tremellomycetes</taxon>
        <taxon>Tremellales</taxon>
        <taxon>Rhynchogastremaceae</taxon>
        <taxon>Papiliotrema</taxon>
    </lineage>
</organism>
<feature type="region of interest" description="Disordered" evidence="4">
    <location>
        <begin position="48"/>
        <end position="76"/>
    </location>
</feature>
<proteinExistence type="predicted"/>
<dbReference type="Gene3D" id="1.20.5.170">
    <property type="match status" value="1"/>
</dbReference>
<feature type="compositionally biased region" description="Polar residues" evidence="4">
    <location>
        <begin position="58"/>
        <end position="75"/>
    </location>
</feature>
<dbReference type="InterPro" id="IPR046347">
    <property type="entry name" value="bZIP_sf"/>
</dbReference>
<dbReference type="SMART" id="SM00338">
    <property type="entry name" value="BRLZ"/>
    <property type="match status" value="1"/>
</dbReference>
<keyword evidence="2" id="KW-0539">Nucleus</keyword>
<feature type="compositionally biased region" description="Low complexity" evidence="4">
    <location>
        <begin position="198"/>
        <end position="217"/>
    </location>
</feature>
<feature type="compositionally biased region" description="Basic and acidic residues" evidence="4">
    <location>
        <begin position="318"/>
        <end position="334"/>
    </location>
</feature>
<keyword evidence="7" id="KW-1185">Reference proteome</keyword>
<comment type="subcellular location">
    <subcellularLocation>
        <location evidence="1">Nucleus</location>
    </subcellularLocation>
</comment>
<feature type="region of interest" description="Disordered" evidence="4">
    <location>
        <begin position="287"/>
        <end position="334"/>
    </location>
</feature>
<dbReference type="GO" id="GO:0090575">
    <property type="term" value="C:RNA polymerase II transcription regulator complex"/>
    <property type="evidence" value="ECO:0007669"/>
    <property type="project" value="TreeGrafter"/>
</dbReference>
<evidence type="ECO:0000313" key="6">
    <source>
        <dbReference type="EMBL" id="KAK1921569.1"/>
    </source>
</evidence>
<dbReference type="GO" id="GO:0000976">
    <property type="term" value="F:transcription cis-regulatory region binding"/>
    <property type="evidence" value="ECO:0007669"/>
    <property type="project" value="InterPro"/>
</dbReference>
<reference evidence="6" key="1">
    <citation type="submission" date="2023-02" db="EMBL/GenBank/DDBJ databases">
        <title>Identification and recombinant expression of a fungal hydrolase from Papiliotrema laurentii that hydrolyzes apple cutin and clears colloidal polyester polyurethane.</title>
        <authorList>
            <consortium name="DOE Joint Genome Institute"/>
            <person name="Roman V.A."/>
            <person name="Bojanowski C."/>
            <person name="Crable B.R."/>
            <person name="Wagner D.N."/>
            <person name="Hung C.S."/>
            <person name="Nadeau L.J."/>
            <person name="Schratz L."/>
            <person name="Haridas S."/>
            <person name="Pangilinan J."/>
            <person name="Lipzen A."/>
            <person name="Na H."/>
            <person name="Yan M."/>
            <person name="Ng V."/>
            <person name="Grigoriev I.V."/>
            <person name="Spatafora J.W."/>
            <person name="Barlow D."/>
            <person name="Biffinger J."/>
            <person name="Kelley-Loughnane N."/>
            <person name="Varaljay V.A."/>
            <person name="Crookes-Goodson W.J."/>
        </authorList>
    </citation>
    <scope>NUCLEOTIDE SEQUENCE</scope>
    <source>
        <strain evidence="6">5307AH</strain>
    </source>
</reference>
<feature type="compositionally biased region" description="Pro residues" evidence="4">
    <location>
        <begin position="222"/>
        <end position="231"/>
    </location>
</feature>
<feature type="domain" description="BZIP" evidence="5">
    <location>
        <begin position="334"/>
        <end position="349"/>
    </location>
</feature>
<dbReference type="CDD" id="cd14810">
    <property type="entry name" value="bZIP_u1"/>
    <property type="match status" value="1"/>
</dbReference>
<evidence type="ECO:0000259" key="5">
    <source>
        <dbReference type="PROSITE" id="PS00036"/>
    </source>
</evidence>
<evidence type="ECO:0000313" key="7">
    <source>
        <dbReference type="Proteomes" id="UP001182556"/>
    </source>
</evidence>
<dbReference type="PROSITE" id="PS00036">
    <property type="entry name" value="BZIP_BASIC"/>
    <property type="match status" value="1"/>
</dbReference>
<evidence type="ECO:0000256" key="4">
    <source>
        <dbReference type="SAM" id="MobiDB-lite"/>
    </source>
</evidence>
<feature type="compositionally biased region" description="Basic and acidic residues" evidence="4">
    <location>
        <begin position="250"/>
        <end position="262"/>
    </location>
</feature>
<evidence type="ECO:0000256" key="3">
    <source>
        <dbReference type="SAM" id="Coils"/>
    </source>
</evidence>
<name>A0AAD9FM77_PAPLA</name>
<feature type="region of interest" description="Disordered" evidence="4">
    <location>
        <begin position="198"/>
        <end position="272"/>
    </location>
</feature>
<feature type="region of interest" description="Disordered" evidence="4">
    <location>
        <begin position="501"/>
        <end position="523"/>
    </location>
</feature>